<dbReference type="Proteomes" id="UP000663870">
    <property type="component" value="Unassembled WGS sequence"/>
</dbReference>
<dbReference type="GO" id="GO:0005868">
    <property type="term" value="C:cytoplasmic dynein complex"/>
    <property type="evidence" value="ECO:0007669"/>
    <property type="project" value="TreeGrafter"/>
</dbReference>
<evidence type="ECO:0000313" key="5">
    <source>
        <dbReference type="EMBL" id="CAF1491901.1"/>
    </source>
</evidence>
<dbReference type="GO" id="GO:0007018">
    <property type="term" value="P:microtubule-based movement"/>
    <property type="evidence" value="ECO:0007669"/>
    <property type="project" value="TreeGrafter"/>
</dbReference>
<dbReference type="EMBL" id="CAJOBD010009387">
    <property type="protein sequence ID" value="CAF4134062.1"/>
    <property type="molecule type" value="Genomic_DNA"/>
</dbReference>
<dbReference type="EMBL" id="CAJOBE010004043">
    <property type="protein sequence ID" value="CAF3913439.1"/>
    <property type="molecule type" value="Genomic_DNA"/>
</dbReference>
<gene>
    <name evidence="12" type="ORF">FNK824_LOCUS21219</name>
    <name evidence="13" type="ORF">JBS370_LOCUS33188</name>
    <name evidence="8" type="ORF">JXQ802_LOCUS52317</name>
    <name evidence="9" type="ORF">JXQ802_LOCUS52682</name>
    <name evidence="10" type="ORF">JXQ802_LOCUS52755</name>
    <name evidence="11" type="ORF">OTI717_LOCUS23707</name>
    <name evidence="2" type="ORF">PYM288_LOCUS35996</name>
    <name evidence="3" type="ORF">PYM288_LOCUS36413</name>
    <name evidence="6" type="ORF">PYM288_LOCUS38516</name>
    <name evidence="4" type="ORF">RFH988_LOCUS36948</name>
    <name evidence="7" type="ORF">SEV965_LOCUS38416</name>
    <name evidence="5" type="ORF">ZHD862_LOCUS37049</name>
</gene>
<sequence length="110" mass="12620">MDRTYGRGFLDYEVSNIIQDSIVGTLIYQTYEKTKVNLWTSNIVETILNSLARLNKPYKYIVFCVIMEKTGAGLHTASSCLWDETSDRSCTLRWENETMFVTVTVFGLSN</sequence>
<comment type="caution">
    <text evidence="6">The sequence shown here is derived from an EMBL/GenBank/DDBJ whole genome shotgun (WGS) entry which is preliminary data.</text>
</comment>
<dbReference type="Proteomes" id="UP000663854">
    <property type="component" value="Unassembled WGS sequence"/>
</dbReference>
<dbReference type="InterPro" id="IPR038586">
    <property type="entry name" value="Tctex-1-like_sf"/>
</dbReference>
<dbReference type="EMBL" id="CAJOAX010004303">
    <property type="protein sequence ID" value="CAF3899472.1"/>
    <property type="molecule type" value="Genomic_DNA"/>
</dbReference>
<evidence type="ECO:0000313" key="7">
    <source>
        <dbReference type="EMBL" id="CAF1545965.1"/>
    </source>
</evidence>
<protein>
    <recommendedName>
        <fullName evidence="16">Dynein light chain Tctex-type 1</fullName>
    </recommendedName>
</protein>
<accession>A0A815TAD1</accession>
<dbReference type="PANTHER" id="PTHR21255:SF4">
    <property type="entry name" value="DYNEIN LIGHT CHAIN TCTEX-TYPE"/>
    <property type="match status" value="1"/>
</dbReference>
<dbReference type="Proteomes" id="UP000663874">
    <property type="component" value="Unassembled WGS sequence"/>
</dbReference>
<evidence type="ECO:0008006" key="16">
    <source>
        <dbReference type="Google" id="ProtNLM"/>
    </source>
</evidence>
<dbReference type="EMBL" id="CAJNOO010006803">
    <property type="protein sequence ID" value="CAF1455725.1"/>
    <property type="molecule type" value="Genomic_DNA"/>
</dbReference>
<dbReference type="OrthoDB" id="10059120at2759"/>
<dbReference type="Proteomes" id="UP000663864">
    <property type="component" value="Unassembled WGS sequence"/>
</dbReference>
<dbReference type="CDD" id="cd21455">
    <property type="entry name" value="DLC-like_DYNLT1_DYNLT3"/>
    <property type="match status" value="1"/>
</dbReference>
<evidence type="ECO:0000313" key="2">
    <source>
        <dbReference type="EMBL" id="CAF1436981.1"/>
    </source>
</evidence>
<evidence type="ECO:0000313" key="11">
    <source>
        <dbReference type="EMBL" id="CAF3899472.1"/>
    </source>
</evidence>
<dbReference type="EMBL" id="CAJNOL010008580">
    <property type="protein sequence ID" value="CAF1637326.1"/>
    <property type="molecule type" value="Genomic_DNA"/>
</dbReference>
<evidence type="ECO:0000313" key="9">
    <source>
        <dbReference type="EMBL" id="CAF1637326.1"/>
    </source>
</evidence>
<reference evidence="6" key="1">
    <citation type="submission" date="2021-02" db="EMBL/GenBank/DDBJ databases">
        <authorList>
            <person name="Nowell W R."/>
        </authorList>
    </citation>
    <scope>NUCLEOTIDE SEQUENCE</scope>
</reference>
<evidence type="ECO:0000313" key="15">
    <source>
        <dbReference type="Proteomes" id="UP000663870"/>
    </source>
</evidence>
<dbReference type="Proteomes" id="UP000663836">
    <property type="component" value="Unassembled WGS sequence"/>
</dbReference>
<keyword evidence="15" id="KW-1185">Reference proteome</keyword>
<dbReference type="EMBL" id="CAJNOH010009450">
    <property type="protein sequence ID" value="CAF1498460.1"/>
    <property type="molecule type" value="Genomic_DNA"/>
</dbReference>
<dbReference type="GO" id="GO:0005737">
    <property type="term" value="C:cytoplasm"/>
    <property type="evidence" value="ECO:0007669"/>
    <property type="project" value="TreeGrafter"/>
</dbReference>
<dbReference type="PANTHER" id="PTHR21255">
    <property type="entry name" value="T-COMPLEX-ASSOCIATED-TESTIS-EXPRESSED 1/ DYNEIN LIGHT CHAIN"/>
    <property type="match status" value="1"/>
</dbReference>
<dbReference type="Proteomes" id="UP000663889">
    <property type="component" value="Unassembled WGS sequence"/>
</dbReference>
<dbReference type="EMBL" id="CAJNOL010008199">
    <property type="protein sequence ID" value="CAF1634592.1"/>
    <property type="molecule type" value="Genomic_DNA"/>
</dbReference>
<name>A0A815TAD1_9BILA</name>
<evidence type="ECO:0000313" key="6">
    <source>
        <dbReference type="EMBL" id="CAF1498460.1"/>
    </source>
</evidence>
<evidence type="ECO:0000313" key="8">
    <source>
        <dbReference type="EMBL" id="CAF1634592.1"/>
    </source>
</evidence>
<dbReference type="EMBL" id="CAJNOL010008649">
    <property type="protein sequence ID" value="CAF1637883.1"/>
    <property type="molecule type" value="Genomic_DNA"/>
</dbReference>
<dbReference type="InterPro" id="IPR005334">
    <property type="entry name" value="Tctex-1-like"/>
</dbReference>
<organism evidence="6 14">
    <name type="scientific">Rotaria sordida</name>
    <dbReference type="NCBI Taxonomy" id="392033"/>
    <lineage>
        <taxon>Eukaryota</taxon>
        <taxon>Metazoa</taxon>
        <taxon>Spiralia</taxon>
        <taxon>Gnathifera</taxon>
        <taxon>Rotifera</taxon>
        <taxon>Eurotatoria</taxon>
        <taxon>Bdelloidea</taxon>
        <taxon>Philodinida</taxon>
        <taxon>Philodinidae</taxon>
        <taxon>Rotaria</taxon>
    </lineage>
</organism>
<dbReference type="EMBL" id="CAJNOT010006566">
    <property type="protein sequence ID" value="CAF1491901.1"/>
    <property type="molecule type" value="Genomic_DNA"/>
</dbReference>
<dbReference type="GO" id="GO:0045505">
    <property type="term" value="F:dynein intermediate chain binding"/>
    <property type="evidence" value="ECO:0007669"/>
    <property type="project" value="TreeGrafter"/>
</dbReference>
<dbReference type="Proteomes" id="UP000663823">
    <property type="component" value="Unassembled WGS sequence"/>
</dbReference>
<comment type="similarity">
    <text evidence="1">Belongs to the dynein light chain Tctex-type family.</text>
</comment>
<dbReference type="EMBL" id="CAJNOH010007029">
    <property type="protein sequence ID" value="CAF1447668.1"/>
    <property type="molecule type" value="Genomic_DNA"/>
</dbReference>
<evidence type="ECO:0000256" key="1">
    <source>
        <dbReference type="ARBA" id="ARBA00005361"/>
    </source>
</evidence>
<evidence type="ECO:0000313" key="3">
    <source>
        <dbReference type="EMBL" id="CAF1447668.1"/>
    </source>
</evidence>
<proteinExistence type="inferred from homology"/>
<evidence type="ECO:0000313" key="12">
    <source>
        <dbReference type="EMBL" id="CAF3913439.1"/>
    </source>
</evidence>
<evidence type="ECO:0000313" key="14">
    <source>
        <dbReference type="Proteomes" id="UP000663854"/>
    </source>
</evidence>
<evidence type="ECO:0000313" key="10">
    <source>
        <dbReference type="EMBL" id="CAF1637883.1"/>
    </source>
</evidence>
<dbReference type="EMBL" id="CAJNOH010006608">
    <property type="protein sequence ID" value="CAF1436981.1"/>
    <property type="molecule type" value="Genomic_DNA"/>
</dbReference>
<dbReference type="EMBL" id="CAJNOU010009371">
    <property type="protein sequence ID" value="CAF1545965.1"/>
    <property type="molecule type" value="Genomic_DNA"/>
</dbReference>
<dbReference type="Proteomes" id="UP000663882">
    <property type="component" value="Unassembled WGS sequence"/>
</dbReference>
<evidence type="ECO:0000313" key="13">
    <source>
        <dbReference type="EMBL" id="CAF4134062.1"/>
    </source>
</evidence>
<dbReference type="Gene3D" id="3.30.1140.40">
    <property type="entry name" value="Tctex-1"/>
    <property type="match status" value="1"/>
</dbReference>
<evidence type="ECO:0000313" key="4">
    <source>
        <dbReference type="EMBL" id="CAF1455725.1"/>
    </source>
</evidence>
<dbReference type="Pfam" id="PF03645">
    <property type="entry name" value="Tctex-1"/>
    <property type="match status" value="1"/>
</dbReference>
<dbReference type="AlphaFoldDB" id="A0A815TAD1"/>